<reference evidence="1" key="1">
    <citation type="journal article" date="2015" name="Nature">
        <title>Complex archaea that bridge the gap between prokaryotes and eukaryotes.</title>
        <authorList>
            <person name="Spang A."/>
            <person name="Saw J.H."/>
            <person name="Jorgensen S.L."/>
            <person name="Zaremba-Niedzwiedzka K."/>
            <person name="Martijn J."/>
            <person name="Lind A.E."/>
            <person name="van Eijk R."/>
            <person name="Schleper C."/>
            <person name="Guy L."/>
            <person name="Ettema T.J."/>
        </authorList>
    </citation>
    <scope>NUCLEOTIDE SEQUENCE</scope>
</reference>
<evidence type="ECO:0000313" key="1">
    <source>
        <dbReference type="EMBL" id="KKL10669.1"/>
    </source>
</evidence>
<protein>
    <submittedName>
        <fullName evidence="1">Uncharacterized protein</fullName>
    </submittedName>
</protein>
<comment type="caution">
    <text evidence="1">The sequence shown here is derived from an EMBL/GenBank/DDBJ whole genome shotgun (WGS) entry which is preliminary data.</text>
</comment>
<dbReference type="EMBL" id="LAZR01041969">
    <property type="protein sequence ID" value="KKL10669.1"/>
    <property type="molecule type" value="Genomic_DNA"/>
</dbReference>
<organism evidence="1">
    <name type="scientific">marine sediment metagenome</name>
    <dbReference type="NCBI Taxonomy" id="412755"/>
    <lineage>
        <taxon>unclassified sequences</taxon>
        <taxon>metagenomes</taxon>
        <taxon>ecological metagenomes</taxon>
    </lineage>
</organism>
<dbReference type="AlphaFoldDB" id="A0A0F9AM43"/>
<sequence>MDITIRLAILDQAVKVALASSKDWEEVFRAMIKAFKDEK</sequence>
<gene>
    <name evidence="1" type="ORF">LCGC14_2553540</name>
</gene>
<accession>A0A0F9AM43</accession>
<proteinExistence type="predicted"/>
<name>A0A0F9AM43_9ZZZZ</name>